<comment type="caution">
    <text evidence="2">The sequence shown here is derived from an EMBL/GenBank/DDBJ whole genome shotgun (WGS) entry which is preliminary data.</text>
</comment>
<keyword evidence="3" id="KW-1185">Reference proteome</keyword>
<dbReference type="EMBL" id="CAUJNA010001370">
    <property type="protein sequence ID" value="CAJ1386450.1"/>
    <property type="molecule type" value="Genomic_DNA"/>
</dbReference>
<feature type="compositionally biased region" description="Basic and acidic residues" evidence="1">
    <location>
        <begin position="13"/>
        <end position="27"/>
    </location>
</feature>
<evidence type="ECO:0000256" key="1">
    <source>
        <dbReference type="SAM" id="MobiDB-lite"/>
    </source>
</evidence>
<sequence>MPGSGSKPSIAKSAKEETLKALPKDSPKTASQPQGWKCPRSYPQLHPGLEGHLYTRPSRLGYARSQMTDAERNTMARWKHAELVVGTKQWYEANAMSYKRHALHAGRDEWVPSASGAVHGNLSLSGAPRWPDTRHSSQGPFTAKASLYLQPRKGQENLLALNGSQSLPSLEIAQSPYPPSPAFIRDFMRRVCSQESQ</sequence>
<dbReference type="Proteomes" id="UP001178507">
    <property type="component" value="Unassembled WGS sequence"/>
</dbReference>
<name>A0AA36IF23_9DINO</name>
<feature type="region of interest" description="Disordered" evidence="1">
    <location>
        <begin position="1"/>
        <end position="42"/>
    </location>
</feature>
<proteinExistence type="predicted"/>
<organism evidence="2 3">
    <name type="scientific">Effrenium voratum</name>
    <dbReference type="NCBI Taxonomy" id="2562239"/>
    <lineage>
        <taxon>Eukaryota</taxon>
        <taxon>Sar</taxon>
        <taxon>Alveolata</taxon>
        <taxon>Dinophyceae</taxon>
        <taxon>Suessiales</taxon>
        <taxon>Symbiodiniaceae</taxon>
        <taxon>Effrenium</taxon>
    </lineage>
</organism>
<evidence type="ECO:0000313" key="3">
    <source>
        <dbReference type="Proteomes" id="UP001178507"/>
    </source>
</evidence>
<reference evidence="2" key="1">
    <citation type="submission" date="2023-08" db="EMBL/GenBank/DDBJ databases">
        <authorList>
            <person name="Chen Y."/>
            <person name="Shah S."/>
            <person name="Dougan E. K."/>
            <person name="Thang M."/>
            <person name="Chan C."/>
        </authorList>
    </citation>
    <scope>NUCLEOTIDE SEQUENCE</scope>
</reference>
<accession>A0AA36IF23</accession>
<protein>
    <submittedName>
        <fullName evidence="2">Uncharacterized protein</fullName>
    </submittedName>
</protein>
<evidence type="ECO:0000313" key="2">
    <source>
        <dbReference type="EMBL" id="CAJ1386450.1"/>
    </source>
</evidence>
<gene>
    <name evidence="2" type="ORF">EVOR1521_LOCUS12799</name>
</gene>
<dbReference type="AlphaFoldDB" id="A0AA36IF23"/>